<proteinExistence type="predicted"/>
<organism evidence="2 3">
    <name type="scientific">Leptolyngbya cf. ectocarpi LEGE 11479</name>
    <dbReference type="NCBI Taxonomy" id="1828722"/>
    <lineage>
        <taxon>Bacteria</taxon>
        <taxon>Bacillati</taxon>
        <taxon>Cyanobacteriota</taxon>
        <taxon>Cyanophyceae</taxon>
        <taxon>Leptolyngbyales</taxon>
        <taxon>Leptolyngbyaceae</taxon>
        <taxon>Leptolyngbya group</taxon>
        <taxon>Leptolyngbya</taxon>
    </lineage>
</organism>
<gene>
    <name evidence="2" type="ORF">IQ260_06210</name>
</gene>
<comment type="caution">
    <text evidence="2">The sequence shown here is derived from an EMBL/GenBank/DDBJ whole genome shotgun (WGS) entry which is preliminary data.</text>
</comment>
<name>A0A928X2M9_LEPEC</name>
<keyword evidence="3" id="KW-1185">Reference proteome</keyword>
<dbReference type="EMBL" id="JADEXP010000034">
    <property type="protein sequence ID" value="MBE9066241.1"/>
    <property type="molecule type" value="Genomic_DNA"/>
</dbReference>
<dbReference type="SUPFAM" id="SSF56176">
    <property type="entry name" value="FAD-binding/transporter-associated domain-like"/>
    <property type="match status" value="1"/>
</dbReference>
<dbReference type="InterPro" id="IPR036318">
    <property type="entry name" value="FAD-bd_PCMH-like_sf"/>
</dbReference>
<evidence type="ECO:0000259" key="1">
    <source>
        <dbReference type="PROSITE" id="PS51387"/>
    </source>
</evidence>
<evidence type="ECO:0000313" key="3">
    <source>
        <dbReference type="Proteomes" id="UP000615026"/>
    </source>
</evidence>
<feature type="non-terminal residue" evidence="2">
    <location>
        <position position="150"/>
    </location>
</feature>
<dbReference type="PROSITE" id="PS51387">
    <property type="entry name" value="FAD_PCMH"/>
    <property type="match status" value="1"/>
</dbReference>
<evidence type="ECO:0000313" key="2">
    <source>
        <dbReference type="EMBL" id="MBE9066241.1"/>
    </source>
</evidence>
<dbReference type="AlphaFoldDB" id="A0A928X2M9"/>
<dbReference type="Proteomes" id="UP000615026">
    <property type="component" value="Unassembled WGS sequence"/>
</dbReference>
<dbReference type="InterPro" id="IPR006094">
    <property type="entry name" value="Oxid_FAD_bind_N"/>
</dbReference>
<dbReference type="Gene3D" id="3.30.465.10">
    <property type="match status" value="1"/>
</dbReference>
<feature type="domain" description="FAD-binding PCMH-type" evidence="1">
    <location>
        <begin position="26"/>
        <end position="150"/>
    </location>
</feature>
<dbReference type="InterPro" id="IPR016166">
    <property type="entry name" value="FAD-bd_PCMH"/>
</dbReference>
<dbReference type="InterPro" id="IPR016169">
    <property type="entry name" value="FAD-bd_PCMH_sub2"/>
</dbReference>
<dbReference type="PANTHER" id="PTHR11748:SF103">
    <property type="entry name" value="GLYCOLATE OXIDASE SUBUNIT GLCE"/>
    <property type="match status" value="1"/>
</dbReference>
<dbReference type="GO" id="GO:0071949">
    <property type="term" value="F:FAD binding"/>
    <property type="evidence" value="ECO:0007669"/>
    <property type="project" value="InterPro"/>
</dbReference>
<dbReference type="PANTHER" id="PTHR11748">
    <property type="entry name" value="D-LACTATE DEHYDROGENASE"/>
    <property type="match status" value="1"/>
</dbReference>
<dbReference type="RefSeq" id="WP_193991864.1">
    <property type="nucleotide sequence ID" value="NZ_JADEXP010000034.1"/>
</dbReference>
<sequence length="150" mass="16877">MSPVTTFQSMLGSDRVVPWSSLGDTRFETADELSIVFPESIEQLSAVVRTCYEHRWRLLSCGQRTKLHWGCHHRLNFDVVVSTARLNQLVEHWVDDFTTRVEAGMAVADLQTQLHTQGQFWPVDPLYAQQATVGGIVATADGGSLRQRYG</sequence>
<accession>A0A928X2M9</accession>
<protein>
    <submittedName>
        <fullName evidence="2">FAD-binding oxidoreductase</fullName>
    </submittedName>
</protein>
<reference evidence="2" key="1">
    <citation type="submission" date="2020-10" db="EMBL/GenBank/DDBJ databases">
        <authorList>
            <person name="Castelo-Branco R."/>
            <person name="Eusebio N."/>
            <person name="Adriana R."/>
            <person name="Vieira A."/>
            <person name="Brugerolle De Fraissinette N."/>
            <person name="Rezende De Castro R."/>
            <person name="Schneider M.P."/>
            <person name="Vasconcelos V."/>
            <person name="Leao P.N."/>
        </authorList>
    </citation>
    <scope>NUCLEOTIDE SEQUENCE</scope>
    <source>
        <strain evidence="2">LEGE 11479</strain>
    </source>
</reference>
<dbReference type="Pfam" id="PF01565">
    <property type="entry name" value="FAD_binding_4"/>
    <property type="match status" value="1"/>
</dbReference>